<gene>
    <name evidence="3" type="ORF">EA660_04665</name>
</gene>
<dbReference type="CDD" id="cd05233">
    <property type="entry name" value="SDR_c"/>
    <property type="match status" value="1"/>
</dbReference>
<dbReference type="RefSeq" id="WP_130550406.1">
    <property type="nucleotide sequence ID" value="NZ_SHMC01000002.1"/>
</dbReference>
<dbReference type="PRINTS" id="PR00081">
    <property type="entry name" value="GDHRDH"/>
</dbReference>
<evidence type="ECO:0000256" key="1">
    <source>
        <dbReference type="ARBA" id="ARBA00006484"/>
    </source>
</evidence>
<dbReference type="FunFam" id="3.40.50.720:FF:000173">
    <property type="entry name" value="3-oxoacyl-[acyl-carrier protein] reductase"/>
    <property type="match status" value="1"/>
</dbReference>
<dbReference type="EMBL" id="SHMC01000002">
    <property type="protein sequence ID" value="TAA26531.1"/>
    <property type="molecule type" value="Genomic_DNA"/>
</dbReference>
<dbReference type="Proteomes" id="UP000292627">
    <property type="component" value="Unassembled WGS sequence"/>
</dbReference>
<name>A0A4Q8LCV3_9GAMM</name>
<protein>
    <submittedName>
        <fullName evidence="3">SDR family oxidoreductase</fullName>
    </submittedName>
</protein>
<proteinExistence type="inferred from homology"/>
<dbReference type="InterPro" id="IPR036291">
    <property type="entry name" value="NAD(P)-bd_dom_sf"/>
</dbReference>
<dbReference type="InterPro" id="IPR002347">
    <property type="entry name" value="SDR_fam"/>
</dbReference>
<dbReference type="OrthoDB" id="9787298at2"/>
<dbReference type="PROSITE" id="PS00061">
    <property type="entry name" value="ADH_SHORT"/>
    <property type="match status" value="1"/>
</dbReference>
<dbReference type="InterPro" id="IPR020904">
    <property type="entry name" value="Sc_DH/Rdtase_CS"/>
</dbReference>
<evidence type="ECO:0000313" key="3">
    <source>
        <dbReference type="EMBL" id="TAA26531.1"/>
    </source>
</evidence>
<accession>A0A4Q8LCV3</accession>
<dbReference type="SUPFAM" id="SSF51735">
    <property type="entry name" value="NAD(P)-binding Rossmann-fold domains"/>
    <property type="match status" value="1"/>
</dbReference>
<dbReference type="Gene3D" id="3.40.50.720">
    <property type="entry name" value="NAD(P)-binding Rossmann-like Domain"/>
    <property type="match status" value="1"/>
</dbReference>
<dbReference type="PANTHER" id="PTHR43639:SF1">
    <property type="entry name" value="SHORT-CHAIN DEHYDROGENASE_REDUCTASE FAMILY PROTEIN"/>
    <property type="match status" value="1"/>
</dbReference>
<sequence>MSPASANEAAQAVLVTGAGQGLGAIIAAQLHSAGWKVAVSDLDGAAARAVADTLDASGATACALALDVARHAAFETALASLQARWGGVQALVNNAAVTVATPVMDIAPDEFQRVLSINAGGVFAGSQVFGRHFAANGYGRIVNLASLAGQNGGTATGAHYAASKGAIVTLTKVFARELGPSGVTVNAVAPGPLDLPIVYRTVPAERMGAFLGNIPVGALGDPSYVAATVAHLLSPAAGFVTGATWDINGGLYLR</sequence>
<organism evidence="3 4">
    <name type="scientific">Pseudoxanthomonas winnipegensis</name>
    <dbReference type="NCBI Taxonomy" id="2480810"/>
    <lineage>
        <taxon>Bacteria</taxon>
        <taxon>Pseudomonadati</taxon>
        <taxon>Pseudomonadota</taxon>
        <taxon>Gammaproteobacteria</taxon>
        <taxon>Lysobacterales</taxon>
        <taxon>Lysobacteraceae</taxon>
        <taxon>Pseudoxanthomonas</taxon>
    </lineage>
</organism>
<dbReference type="AlphaFoldDB" id="A0A4Q8LCV3"/>
<evidence type="ECO:0000313" key="4">
    <source>
        <dbReference type="Proteomes" id="UP000292627"/>
    </source>
</evidence>
<dbReference type="Pfam" id="PF13561">
    <property type="entry name" value="adh_short_C2"/>
    <property type="match status" value="1"/>
</dbReference>
<evidence type="ECO:0000256" key="2">
    <source>
        <dbReference type="ARBA" id="ARBA00023002"/>
    </source>
</evidence>
<reference evidence="3 4" key="1">
    <citation type="submission" date="2019-02" db="EMBL/GenBank/DDBJ databases">
        <title>WGS of Pseudoxanthomonas species novum from clinical isolates.</title>
        <authorList>
            <person name="Bernier A.-M."/>
            <person name="Bernard K."/>
            <person name="Vachon A."/>
        </authorList>
    </citation>
    <scope>NUCLEOTIDE SEQUENCE [LARGE SCALE GENOMIC DNA]</scope>
    <source>
        <strain evidence="3 4">NML171200</strain>
    </source>
</reference>
<keyword evidence="2" id="KW-0560">Oxidoreductase</keyword>
<dbReference type="GO" id="GO:0016491">
    <property type="term" value="F:oxidoreductase activity"/>
    <property type="evidence" value="ECO:0007669"/>
    <property type="project" value="UniProtKB-KW"/>
</dbReference>
<dbReference type="PRINTS" id="PR00080">
    <property type="entry name" value="SDRFAMILY"/>
</dbReference>
<comment type="similarity">
    <text evidence="1">Belongs to the short-chain dehydrogenases/reductases (SDR) family.</text>
</comment>
<comment type="caution">
    <text evidence="3">The sequence shown here is derived from an EMBL/GenBank/DDBJ whole genome shotgun (WGS) entry which is preliminary data.</text>
</comment>
<dbReference type="PANTHER" id="PTHR43639">
    <property type="entry name" value="OXIDOREDUCTASE, SHORT-CHAIN DEHYDROGENASE/REDUCTASE FAMILY (AFU_ORTHOLOGUE AFUA_5G02870)"/>
    <property type="match status" value="1"/>
</dbReference>